<comment type="caution">
    <text evidence="1">The sequence shown here is derived from an EMBL/GenBank/DDBJ whole genome shotgun (WGS) entry which is preliminary data.</text>
</comment>
<dbReference type="EMBL" id="MU971377">
    <property type="protein sequence ID" value="KAK9236950.1"/>
    <property type="molecule type" value="Genomic_DNA"/>
</dbReference>
<name>A0ACC3SZD9_LIPKO</name>
<sequence>MEGPSDNGSSPYLAINDQIGYEYQLSAPQSRSPSPYTQSPDVYVDASSLANSPSFYDPAANAFAQETFETGFDGGLMSTEDLTQIWRASSVASASSGSFTTDPVKQEEFIDQDVLFDNHALLPSQDTGLLSDLLVSEMPNTLSIPGTSIGLPTDTSASDVYSSSPYHRMRSASIQSDYSSAATSPYFQATADPTQSHASPLVRNTGDVDLDDLVNFTLSEPAYPGVPSSSVNGGNVTIDTGSLQSFPLPQVTISVAPSRTPGDIEHEQPELEPETNSSTLSPPSTLHRRRSHSESSVTGNVTHSTLETGAGIGINVWPSTDNLIPPSPGRGRQPGAGGPTRSRPSSSHSSTRATLSPYSDAMSDFDDDGADFDDDASSVISGNSTRTERSGSVSSASMRRGSVSTSREQVIIMAQQNRGDKRIAKNPSTHGCPLCPKRFTRAYNLRSHLRTHTDERPYECSVCGKAFARQHDRKRHESLHSGIKKFECKGELANGLGTWGCGRRFARADALGRHFRSEAGRECIRPLIEEEQRERQAAAMQMMQQQQQQSQYGQAPYSVTNGNLLTVDNPTYNGQTSWLPQVLLQQYPSLLNVSLDDKGGVSDHSHLSGSDIGEISGSELEDDGADMAVPSQS</sequence>
<reference evidence="2" key="1">
    <citation type="journal article" date="2024" name="Front. Bioeng. Biotechnol.">
        <title>Genome-scale model development and genomic sequencing of the oleaginous clade Lipomyces.</title>
        <authorList>
            <person name="Czajka J.J."/>
            <person name="Han Y."/>
            <person name="Kim J."/>
            <person name="Mondo S.J."/>
            <person name="Hofstad B.A."/>
            <person name="Robles A."/>
            <person name="Haridas S."/>
            <person name="Riley R."/>
            <person name="LaButti K."/>
            <person name="Pangilinan J."/>
            <person name="Andreopoulos W."/>
            <person name="Lipzen A."/>
            <person name="Yan J."/>
            <person name="Wang M."/>
            <person name="Ng V."/>
            <person name="Grigoriev I.V."/>
            <person name="Spatafora J.W."/>
            <person name="Magnuson J.K."/>
            <person name="Baker S.E."/>
            <person name="Pomraning K.R."/>
        </authorList>
    </citation>
    <scope>NUCLEOTIDE SEQUENCE [LARGE SCALE GENOMIC DNA]</scope>
    <source>
        <strain evidence="2">CBS 7786</strain>
    </source>
</reference>
<keyword evidence="2" id="KW-1185">Reference proteome</keyword>
<proteinExistence type="predicted"/>
<organism evidence="1 2">
    <name type="scientific">Lipomyces kononenkoae</name>
    <name type="common">Yeast</name>
    <dbReference type="NCBI Taxonomy" id="34357"/>
    <lineage>
        <taxon>Eukaryota</taxon>
        <taxon>Fungi</taxon>
        <taxon>Dikarya</taxon>
        <taxon>Ascomycota</taxon>
        <taxon>Saccharomycotina</taxon>
        <taxon>Lipomycetes</taxon>
        <taxon>Lipomycetales</taxon>
        <taxon>Lipomycetaceae</taxon>
        <taxon>Lipomyces</taxon>
    </lineage>
</organism>
<evidence type="ECO:0000313" key="1">
    <source>
        <dbReference type="EMBL" id="KAK9236950.1"/>
    </source>
</evidence>
<dbReference type="Proteomes" id="UP001433508">
    <property type="component" value="Unassembled WGS sequence"/>
</dbReference>
<gene>
    <name evidence="1" type="ORF">V1525DRAFT_405480</name>
</gene>
<accession>A0ACC3SZD9</accession>
<protein>
    <submittedName>
        <fullName evidence="1">Uncharacterized protein</fullName>
    </submittedName>
</protein>
<evidence type="ECO:0000313" key="2">
    <source>
        <dbReference type="Proteomes" id="UP001433508"/>
    </source>
</evidence>